<evidence type="ECO:0000259" key="9">
    <source>
        <dbReference type="Pfam" id="PF04413"/>
    </source>
</evidence>
<keyword evidence="11" id="KW-1185">Reference proteome</keyword>
<dbReference type="GO" id="GO:0016740">
    <property type="term" value="F:transferase activity"/>
    <property type="evidence" value="ECO:0007669"/>
    <property type="project" value="UniProtKB-KW"/>
</dbReference>
<dbReference type="InterPro" id="IPR007507">
    <property type="entry name" value="Glycos_transf_N"/>
</dbReference>
<dbReference type="InterPro" id="IPR039901">
    <property type="entry name" value="Kdotransferase"/>
</dbReference>
<organism evidence="10 11">
    <name type="scientific">Octadecabacter dasysiphoniae</name>
    <dbReference type="NCBI Taxonomy" id="2909341"/>
    <lineage>
        <taxon>Bacteria</taxon>
        <taxon>Pseudomonadati</taxon>
        <taxon>Pseudomonadota</taxon>
        <taxon>Alphaproteobacteria</taxon>
        <taxon>Rhodobacterales</taxon>
        <taxon>Roseobacteraceae</taxon>
        <taxon>Octadecabacter</taxon>
    </lineage>
</organism>
<dbReference type="Proteomes" id="UP001200557">
    <property type="component" value="Unassembled WGS sequence"/>
</dbReference>
<accession>A0ABS9D084</accession>
<dbReference type="InterPro" id="IPR038107">
    <property type="entry name" value="Glycos_transf_N_sf"/>
</dbReference>
<dbReference type="EMBL" id="JAKGAQ010000004">
    <property type="protein sequence ID" value="MCF2872469.1"/>
    <property type="molecule type" value="Genomic_DNA"/>
</dbReference>
<dbReference type="EC" id="2.4.99.12" evidence="3 8"/>
<evidence type="ECO:0000256" key="2">
    <source>
        <dbReference type="ARBA" id="ARBA00004713"/>
    </source>
</evidence>
<keyword evidence="8" id="KW-0448">Lipopolysaccharide biosynthesis</keyword>
<dbReference type="RefSeq" id="WP_235226795.1">
    <property type="nucleotide sequence ID" value="NZ_JAKGAQ010000004.1"/>
</dbReference>
<keyword evidence="8" id="KW-0472">Membrane</keyword>
<comment type="pathway">
    <text evidence="2 8">Bacterial outer membrane biogenesis; LPS core biosynthesis.</text>
</comment>
<keyword evidence="5 8" id="KW-0808">Transferase</keyword>
<reference evidence="10 11" key="1">
    <citation type="submission" date="2022-01" db="EMBL/GenBank/DDBJ databases">
        <title>Octadecabacter sp. nov., isolated from a marine alga.</title>
        <authorList>
            <person name="Jin M.S."/>
            <person name="Kim H.M."/>
            <person name="Han D.M."/>
            <person name="Jung J.J."/>
            <person name="Jeon C.O."/>
        </authorList>
    </citation>
    <scope>NUCLEOTIDE SEQUENCE [LARGE SCALE GENOMIC DNA]</scope>
    <source>
        <strain evidence="10 11">G9-8</strain>
    </source>
</reference>
<evidence type="ECO:0000256" key="3">
    <source>
        <dbReference type="ARBA" id="ARBA00012621"/>
    </source>
</evidence>
<evidence type="ECO:0000313" key="11">
    <source>
        <dbReference type="Proteomes" id="UP001200557"/>
    </source>
</evidence>
<keyword evidence="8" id="KW-1003">Cell membrane</keyword>
<dbReference type="PANTHER" id="PTHR42755:SF1">
    <property type="entry name" value="3-DEOXY-D-MANNO-OCTULOSONIC ACID TRANSFERASE, MITOCHONDRIAL-RELATED"/>
    <property type="match status" value="1"/>
</dbReference>
<dbReference type="Gene3D" id="3.40.50.2000">
    <property type="entry name" value="Glycogen Phosphorylase B"/>
    <property type="match status" value="1"/>
</dbReference>
<evidence type="ECO:0000313" key="10">
    <source>
        <dbReference type="EMBL" id="MCF2872469.1"/>
    </source>
</evidence>
<comment type="function">
    <text evidence="1 8">Involved in lipopolysaccharide (LPS) biosynthesis. Catalyzes the transfer of 3-deoxy-D-manno-octulosonate (Kdo) residue(s) from CMP-Kdo to lipid IV(A), the tetraacyldisaccharide-1,4'-bisphosphate precursor of lipid A.</text>
</comment>
<proteinExistence type="inferred from homology"/>
<feature type="domain" description="3-deoxy-D-manno-octulosonic-acid transferase N-terminal" evidence="9">
    <location>
        <begin position="38"/>
        <end position="215"/>
    </location>
</feature>
<evidence type="ECO:0000256" key="8">
    <source>
        <dbReference type="RuleBase" id="RU365103"/>
    </source>
</evidence>
<feature type="transmembrane region" description="Helical" evidence="8">
    <location>
        <begin position="6"/>
        <end position="26"/>
    </location>
</feature>
<dbReference type="PANTHER" id="PTHR42755">
    <property type="entry name" value="3-DEOXY-MANNO-OCTULOSONATE CYTIDYLYLTRANSFERASE"/>
    <property type="match status" value="1"/>
</dbReference>
<evidence type="ECO:0000256" key="7">
    <source>
        <dbReference type="ARBA" id="ARBA00049183"/>
    </source>
</evidence>
<sequence>MILYAFLALYRLAWVLLTPVVLIYLWHRGRRDPAYTPHIAERFGSYGTLPQNPIWIHAVSLGETRSAVPLARDLLAAGESVVFTHFTPAGRKEARRVFGDDIAAGRVASVWVPLDMFWVFKRFFRACRPKIGLTMEIEIWPAMIFAARAADVPLFMCNAQYPDRSLARDSSGLRLRQRIMTGFAGAFVKSQLQADRFASVGVHNIHITGELRFDQPVPAALLDAADAFAPMLQDRPVITIASAVEGEDQMFIDVIKAVQSADVAPLVVYVPRAPERFGVVGDLMARSGLRVARRSDIFDADLTARTDWPKDVDVLLGDSLGEMYFYLSFAHKVVVGAGFVPAGAHNIIEPLALCKPVVTGPYTFTIEYPFVEAEAAGVAKSVPDAPALIAALTGAAWTTPDQIAEFMAAHSGASAKTLAAISSQLSARV</sequence>
<gene>
    <name evidence="10" type="ORF">L0664_15445</name>
</gene>
<dbReference type="Gene3D" id="3.40.50.11720">
    <property type="entry name" value="3-Deoxy-D-manno-octulosonic-acid transferase, N-terminal domain"/>
    <property type="match status" value="1"/>
</dbReference>
<evidence type="ECO:0000256" key="1">
    <source>
        <dbReference type="ARBA" id="ARBA00003394"/>
    </source>
</evidence>
<comment type="caution">
    <text evidence="10">The sequence shown here is derived from an EMBL/GenBank/DDBJ whole genome shotgun (WGS) entry which is preliminary data.</text>
</comment>
<comment type="subcellular location">
    <subcellularLocation>
        <location evidence="8">Cell membrane</location>
    </subcellularLocation>
</comment>
<name>A0ABS9D084_9RHOB</name>
<protein>
    <recommendedName>
        <fullName evidence="4 8">3-deoxy-D-manno-octulosonic acid transferase</fullName>
        <shortName evidence="8">Kdo transferase</shortName>
        <ecNumber evidence="3 8">2.4.99.12</ecNumber>
    </recommendedName>
    <alternativeName>
        <fullName evidence="6 8">Lipid IV(A) 3-deoxy-D-manno-octulosonic acid transferase</fullName>
    </alternativeName>
</protein>
<dbReference type="SUPFAM" id="SSF53756">
    <property type="entry name" value="UDP-Glycosyltransferase/glycogen phosphorylase"/>
    <property type="match status" value="1"/>
</dbReference>
<comment type="catalytic activity">
    <reaction evidence="7 8">
        <text>lipid IVA (E. coli) + CMP-3-deoxy-beta-D-manno-octulosonate = alpha-Kdo-(2-&gt;6)-lipid IVA (E. coli) + CMP + H(+)</text>
        <dbReference type="Rhea" id="RHEA:28066"/>
        <dbReference type="ChEBI" id="CHEBI:15378"/>
        <dbReference type="ChEBI" id="CHEBI:58603"/>
        <dbReference type="ChEBI" id="CHEBI:60364"/>
        <dbReference type="ChEBI" id="CHEBI:60377"/>
        <dbReference type="ChEBI" id="CHEBI:85987"/>
        <dbReference type="EC" id="2.4.99.12"/>
    </reaction>
</comment>
<evidence type="ECO:0000256" key="5">
    <source>
        <dbReference type="ARBA" id="ARBA00022679"/>
    </source>
</evidence>
<keyword evidence="8" id="KW-0812">Transmembrane</keyword>
<keyword evidence="8" id="KW-1133">Transmembrane helix</keyword>
<comment type="similarity">
    <text evidence="8">Belongs to the glycosyltransferase group 1 family.</text>
</comment>
<evidence type="ECO:0000256" key="6">
    <source>
        <dbReference type="ARBA" id="ARBA00031445"/>
    </source>
</evidence>
<evidence type="ECO:0000256" key="4">
    <source>
        <dbReference type="ARBA" id="ARBA00019077"/>
    </source>
</evidence>
<dbReference type="Pfam" id="PF04413">
    <property type="entry name" value="Glycos_transf_N"/>
    <property type="match status" value="1"/>
</dbReference>